<organism evidence="1">
    <name type="scientific">freshwater metagenome</name>
    <dbReference type="NCBI Taxonomy" id="449393"/>
    <lineage>
        <taxon>unclassified sequences</taxon>
        <taxon>metagenomes</taxon>
        <taxon>ecological metagenomes</taxon>
    </lineage>
</organism>
<proteinExistence type="predicted"/>
<evidence type="ECO:0000313" key="1">
    <source>
        <dbReference type="EMBL" id="CAB4546005.1"/>
    </source>
</evidence>
<sequence length="148" mass="15477">MVSALNLEASVQKGGAHLVAQVGVVVDGRNGEVATLVAGLVAQVAAFFFATGVPCAFDGVDEVVASVLLGFEANVVKDVELGFWSEVDRVSNAGALEVFLSLGCHVAWVAAVELVGERVNNREVHVQRLGCTERVNHGSVEVGNQLHV</sequence>
<protein>
    <submittedName>
        <fullName evidence="1">Unannotated protein</fullName>
    </submittedName>
</protein>
<dbReference type="AlphaFoldDB" id="A0A6J6C4J2"/>
<dbReference type="EMBL" id="CAEZSO010000132">
    <property type="protein sequence ID" value="CAB4546005.1"/>
    <property type="molecule type" value="Genomic_DNA"/>
</dbReference>
<accession>A0A6J6C4J2</accession>
<name>A0A6J6C4J2_9ZZZZ</name>
<reference evidence="1" key="1">
    <citation type="submission" date="2020-05" db="EMBL/GenBank/DDBJ databases">
        <authorList>
            <person name="Chiriac C."/>
            <person name="Salcher M."/>
            <person name="Ghai R."/>
            <person name="Kavagutti S V."/>
        </authorList>
    </citation>
    <scope>NUCLEOTIDE SEQUENCE</scope>
</reference>
<gene>
    <name evidence="1" type="ORF">UFOPK1446_00711</name>
</gene>